<feature type="chain" id="PRO_5036978507" evidence="8">
    <location>
        <begin position="26"/>
        <end position="453"/>
    </location>
</feature>
<gene>
    <name evidence="9" type="ORF">GCM10007989_01500</name>
</gene>
<dbReference type="GO" id="GO:0015562">
    <property type="term" value="F:efflux transmembrane transporter activity"/>
    <property type="evidence" value="ECO:0007669"/>
    <property type="project" value="InterPro"/>
</dbReference>
<keyword evidence="10" id="KW-1185">Reference proteome</keyword>
<keyword evidence="6" id="KW-0472">Membrane</keyword>
<dbReference type="Proteomes" id="UP000646579">
    <property type="component" value="Unassembled WGS sequence"/>
</dbReference>
<sequence length="453" mass="47830">MNLYRVLVAGALAAAMAVVPSSAQAESLAEALASAYQNNPDIASALLSVKSSAEDIALRKAGLRPTIGASIDSTYNWSVTEDGYNDSTNVTGGLSYNQTLFDNFRTDAEIEQARALADLSEHALRNEEQNVLLSVVESYMNVIRDTQLIELRQDNVDFYQAQANSANDRLEVGEGTRIEVSQSQARLAQGRAAYQAAVSSLATSRASYQRWVGSPPQNLSIAHEFDNLIPGSLDAAIASAEERHPAILSARAAIRAAEAGSDAAEAAFGPTLDMIGSLCAIGCFGSTPNPPNGVSGSVRFSLSIPIYAGGALGASVRKANIQQVKSEVDAMSSYDQVRQAVISSWSALQNATAQITSARAAVSAGEEVVSGVIQERDLGQSTTLDVLDAQAELTSARELLIEARTSQVIATFTLIAAMGRLSPVDLALPVTVDTGEGYVAKVEDVWLELRSID</sequence>
<evidence type="ECO:0000313" key="10">
    <source>
        <dbReference type="Proteomes" id="UP000646579"/>
    </source>
</evidence>
<keyword evidence="7" id="KW-0998">Cell outer membrane</keyword>
<comment type="caution">
    <text evidence="9">The sequence shown here is derived from an EMBL/GenBank/DDBJ whole genome shotgun (WGS) entry which is preliminary data.</text>
</comment>
<dbReference type="InterPro" id="IPR051906">
    <property type="entry name" value="TolC-like"/>
</dbReference>
<accession>A0A918RTV0</accession>
<dbReference type="AlphaFoldDB" id="A0A918RTV0"/>
<name>A0A918RTV0_9HYPH</name>
<dbReference type="SUPFAM" id="SSF56954">
    <property type="entry name" value="Outer membrane efflux proteins (OEP)"/>
    <property type="match status" value="1"/>
</dbReference>
<dbReference type="GO" id="GO:0015288">
    <property type="term" value="F:porin activity"/>
    <property type="evidence" value="ECO:0007669"/>
    <property type="project" value="TreeGrafter"/>
</dbReference>
<evidence type="ECO:0000256" key="2">
    <source>
        <dbReference type="ARBA" id="ARBA00007613"/>
    </source>
</evidence>
<dbReference type="Gene3D" id="1.20.1600.10">
    <property type="entry name" value="Outer membrane efflux proteins (OEP)"/>
    <property type="match status" value="1"/>
</dbReference>
<evidence type="ECO:0000256" key="8">
    <source>
        <dbReference type="SAM" id="SignalP"/>
    </source>
</evidence>
<dbReference type="InterPro" id="IPR010130">
    <property type="entry name" value="T1SS_OMP_TolC"/>
</dbReference>
<keyword evidence="5" id="KW-0812">Transmembrane</keyword>
<evidence type="ECO:0000256" key="6">
    <source>
        <dbReference type="ARBA" id="ARBA00023136"/>
    </source>
</evidence>
<dbReference type="EMBL" id="BMZE01000001">
    <property type="protein sequence ID" value="GHA10909.1"/>
    <property type="molecule type" value="Genomic_DNA"/>
</dbReference>
<reference evidence="9" key="2">
    <citation type="submission" date="2020-09" db="EMBL/GenBank/DDBJ databases">
        <authorList>
            <person name="Sun Q."/>
            <person name="Kim S."/>
        </authorList>
    </citation>
    <scope>NUCLEOTIDE SEQUENCE</scope>
    <source>
        <strain evidence="9">KCTC 32437</strain>
    </source>
</reference>
<dbReference type="InterPro" id="IPR003423">
    <property type="entry name" value="OMP_efflux"/>
</dbReference>
<evidence type="ECO:0000313" key="9">
    <source>
        <dbReference type="EMBL" id="GHA10909.1"/>
    </source>
</evidence>
<organism evidence="9 10">
    <name type="scientific">Devosia pacifica</name>
    <dbReference type="NCBI Taxonomy" id="1335967"/>
    <lineage>
        <taxon>Bacteria</taxon>
        <taxon>Pseudomonadati</taxon>
        <taxon>Pseudomonadota</taxon>
        <taxon>Alphaproteobacteria</taxon>
        <taxon>Hyphomicrobiales</taxon>
        <taxon>Devosiaceae</taxon>
        <taxon>Devosia</taxon>
    </lineage>
</organism>
<evidence type="ECO:0000256" key="7">
    <source>
        <dbReference type="ARBA" id="ARBA00023237"/>
    </source>
</evidence>
<evidence type="ECO:0000256" key="3">
    <source>
        <dbReference type="ARBA" id="ARBA00022448"/>
    </source>
</evidence>
<reference evidence="9" key="1">
    <citation type="journal article" date="2014" name="Int. J. Syst. Evol. Microbiol.">
        <title>Complete genome sequence of Corynebacterium casei LMG S-19264T (=DSM 44701T), isolated from a smear-ripened cheese.</title>
        <authorList>
            <consortium name="US DOE Joint Genome Institute (JGI-PGF)"/>
            <person name="Walter F."/>
            <person name="Albersmeier A."/>
            <person name="Kalinowski J."/>
            <person name="Ruckert C."/>
        </authorList>
    </citation>
    <scope>NUCLEOTIDE SEQUENCE</scope>
    <source>
        <strain evidence="9">KCTC 32437</strain>
    </source>
</reference>
<keyword evidence="3" id="KW-0813">Transport</keyword>
<dbReference type="GO" id="GO:1990281">
    <property type="term" value="C:efflux pump complex"/>
    <property type="evidence" value="ECO:0007669"/>
    <property type="project" value="TreeGrafter"/>
</dbReference>
<dbReference type="PANTHER" id="PTHR30026">
    <property type="entry name" value="OUTER MEMBRANE PROTEIN TOLC"/>
    <property type="match status" value="1"/>
</dbReference>
<evidence type="ECO:0000256" key="1">
    <source>
        <dbReference type="ARBA" id="ARBA00004442"/>
    </source>
</evidence>
<evidence type="ECO:0000256" key="5">
    <source>
        <dbReference type="ARBA" id="ARBA00022692"/>
    </source>
</evidence>
<keyword evidence="4" id="KW-1134">Transmembrane beta strand</keyword>
<dbReference type="NCBIfam" id="TIGR01844">
    <property type="entry name" value="type_I_sec_TolC"/>
    <property type="match status" value="1"/>
</dbReference>
<comment type="subcellular location">
    <subcellularLocation>
        <location evidence="1">Cell outer membrane</location>
    </subcellularLocation>
</comment>
<proteinExistence type="inferred from homology"/>
<comment type="similarity">
    <text evidence="2">Belongs to the outer membrane factor (OMF) (TC 1.B.17) family.</text>
</comment>
<protein>
    <submittedName>
        <fullName evidence="9">Transporter</fullName>
    </submittedName>
</protein>
<keyword evidence="8" id="KW-0732">Signal</keyword>
<feature type="signal peptide" evidence="8">
    <location>
        <begin position="1"/>
        <end position="25"/>
    </location>
</feature>
<dbReference type="PANTHER" id="PTHR30026:SF22">
    <property type="entry name" value="OUTER MEMBRANE EFFLUX PROTEIN"/>
    <property type="match status" value="1"/>
</dbReference>
<evidence type="ECO:0000256" key="4">
    <source>
        <dbReference type="ARBA" id="ARBA00022452"/>
    </source>
</evidence>
<dbReference type="GO" id="GO:0009279">
    <property type="term" value="C:cell outer membrane"/>
    <property type="evidence" value="ECO:0007669"/>
    <property type="project" value="UniProtKB-SubCell"/>
</dbReference>
<dbReference type="Pfam" id="PF02321">
    <property type="entry name" value="OEP"/>
    <property type="match status" value="2"/>
</dbReference>